<feature type="transmembrane region" description="Helical" evidence="4">
    <location>
        <begin position="27"/>
        <end position="46"/>
    </location>
</feature>
<keyword evidence="4" id="KW-0812">Transmembrane</keyword>
<comment type="catalytic activity">
    <reaction evidence="2">
        <text>2 GTP = 3',3'-c-di-GMP + 2 diphosphate</text>
        <dbReference type="Rhea" id="RHEA:24898"/>
        <dbReference type="ChEBI" id="CHEBI:33019"/>
        <dbReference type="ChEBI" id="CHEBI:37565"/>
        <dbReference type="ChEBI" id="CHEBI:58805"/>
        <dbReference type="EC" id="2.7.7.65"/>
    </reaction>
</comment>
<evidence type="ECO:0000313" key="6">
    <source>
        <dbReference type="EMBL" id="MET1491084.1"/>
    </source>
</evidence>
<evidence type="ECO:0000256" key="4">
    <source>
        <dbReference type="SAM" id="Phobius"/>
    </source>
</evidence>
<dbReference type="InterPro" id="IPR043128">
    <property type="entry name" value="Rev_trsase/Diguanyl_cyclase"/>
</dbReference>
<dbReference type="SMART" id="SM00267">
    <property type="entry name" value="GGDEF"/>
    <property type="match status" value="1"/>
</dbReference>
<dbReference type="PANTHER" id="PTHR45138:SF9">
    <property type="entry name" value="DIGUANYLATE CYCLASE DGCM-RELATED"/>
    <property type="match status" value="1"/>
</dbReference>
<keyword evidence="7" id="KW-1185">Reference proteome</keyword>
<comment type="caution">
    <text evidence="6">The sequence shown here is derived from an EMBL/GenBank/DDBJ whole genome shotgun (WGS) entry which is preliminary data.</text>
</comment>
<protein>
    <recommendedName>
        <fullName evidence="1">diguanylate cyclase</fullName>
        <ecNumber evidence="1">2.7.7.65</ecNumber>
    </recommendedName>
</protein>
<proteinExistence type="predicted"/>
<feature type="domain" description="GGDEF" evidence="5">
    <location>
        <begin position="226"/>
        <end position="359"/>
    </location>
</feature>
<feature type="transmembrane region" description="Helical" evidence="4">
    <location>
        <begin position="87"/>
        <end position="105"/>
    </location>
</feature>
<evidence type="ECO:0000259" key="5">
    <source>
        <dbReference type="PROSITE" id="PS50887"/>
    </source>
</evidence>
<dbReference type="Pfam" id="PF00990">
    <property type="entry name" value="GGDEF"/>
    <property type="match status" value="1"/>
</dbReference>
<dbReference type="InterPro" id="IPR000160">
    <property type="entry name" value="GGDEF_dom"/>
</dbReference>
<accession>A0ABV2CT53</accession>
<gene>
    <name evidence="6" type="ORF">ABVT11_14690</name>
</gene>
<evidence type="ECO:0000313" key="7">
    <source>
        <dbReference type="Proteomes" id="UP001548590"/>
    </source>
</evidence>
<dbReference type="EC" id="2.7.7.65" evidence="1"/>
<evidence type="ECO:0000256" key="1">
    <source>
        <dbReference type="ARBA" id="ARBA00012528"/>
    </source>
</evidence>
<keyword evidence="4" id="KW-1133">Transmembrane helix</keyword>
<keyword evidence="6" id="KW-0548">Nucleotidyltransferase</keyword>
<dbReference type="InterPro" id="IPR029787">
    <property type="entry name" value="Nucleotide_cyclase"/>
</dbReference>
<dbReference type="CDD" id="cd01949">
    <property type="entry name" value="GGDEF"/>
    <property type="match status" value="1"/>
</dbReference>
<evidence type="ECO:0000256" key="2">
    <source>
        <dbReference type="ARBA" id="ARBA00034247"/>
    </source>
</evidence>
<organism evidence="6 7">
    <name type="scientific">Uliginosibacterium paludis</name>
    <dbReference type="NCBI Taxonomy" id="1615952"/>
    <lineage>
        <taxon>Bacteria</taxon>
        <taxon>Pseudomonadati</taxon>
        <taxon>Pseudomonadota</taxon>
        <taxon>Betaproteobacteria</taxon>
        <taxon>Rhodocyclales</taxon>
        <taxon>Zoogloeaceae</taxon>
        <taxon>Uliginosibacterium</taxon>
    </lineage>
</organism>
<dbReference type="PROSITE" id="PS50887">
    <property type="entry name" value="GGDEF"/>
    <property type="match status" value="1"/>
</dbReference>
<feature type="transmembrane region" description="Helical" evidence="4">
    <location>
        <begin position="156"/>
        <end position="175"/>
    </location>
</feature>
<reference evidence="6 7" key="1">
    <citation type="submission" date="2024-07" db="EMBL/GenBank/DDBJ databases">
        <title>Uliginosibacterium paludis KCTC:42655.</title>
        <authorList>
            <person name="Kim M.K."/>
        </authorList>
    </citation>
    <scope>NUCLEOTIDE SEQUENCE [LARGE SCALE GENOMIC DNA]</scope>
    <source>
        <strain evidence="6 7">KCTC 42655</strain>
    </source>
</reference>
<dbReference type="SUPFAM" id="SSF55073">
    <property type="entry name" value="Nucleotide cyclase"/>
    <property type="match status" value="1"/>
</dbReference>
<keyword evidence="6" id="KW-0808">Transferase</keyword>
<sequence>MRWLEGFLFGDARFPESEEYAAFQFRLLCIVMLSGALVTALLLLGVASGSNPIDSRHVVSMEVFTTSSALLWFALRGKPRRFMPMAWCYEILCLAEYGSALYFVSEDEMRVIWFFTNIPGVYILLGQRAGAVVTLLSVTGLALGNSSLPRPYSPNAMATLLAAMLYIGAFFHVYGARSLSYFVRLQGSNRQLRHLAMHDPLTGLLNARAYYEGCDQMIHLASRNRTPYSVMFVDLDHFKQINDRCGHEAGDLVLKAVANRLRSTVRQSDLVGRVGGEEFSVFLPHTDLTGALNLAEAIRADIEALGVDTPHGRLQVTASIGVARNQHSEQSMADIQRLADQAMYDAKKNGRNRVSQVEPSSPIREG</sequence>
<dbReference type="RefSeq" id="WP_345928813.1">
    <property type="nucleotide sequence ID" value="NZ_JBDIVF010000007.1"/>
</dbReference>
<dbReference type="PANTHER" id="PTHR45138">
    <property type="entry name" value="REGULATORY COMPONENTS OF SENSORY TRANSDUCTION SYSTEM"/>
    <property type="match status" value="1"/>
</dbReference>
<evidence type="ECO:0000256" key="3">
    <source>
        <dbReference type="SAM" id="MobiDB-lite"/>
    </source>
</evidence>
<feature type="region of interest" description="Disordered" evidence="3">
    <location>
        <begin position="347"/>
        <end position="366"/>
    </location>
</feature>
<keyword evidence="4" id="KW-0472">Membrane</keyword>
<dbReference type="Proteomes" id="UP001548590">
    <property type="component" value="Unassembled WGS sequence"/>
</dbReference>
<dbReference type="EMBL" id="JBEWLZ010000009">
    <property type="protein sequence ID" value="MET1491084.1"/>
    <property type="molecule type" value="Genomic_DNA"/>
</dbReference>
<dbReference type="InterPro" id="IPR050469">
    <property type="entry name" value="Diguanylate_Cyclase"/>
</dbReference>
<dbReference type="NCBIfam" id="TIGR00254">
    <property type="entry name" value="GGDEF"/>
    <property type="match status" value="1"/>
</dbReference>
<dbReference type="Gene3D" id="3.30.70.270">
    <property type="match status" value="1"/>
</dbReference>
<name>A0ABV2CT53_9RHOO</name>
<dbReference type="GO" id="GO:0052621">
    <property type="term" value="F:diguanylate cyclase activity"/>
    <property type="evidence" value="ECO:0007669"/>
    <property type="project" value="UniProtKB-EC"/>
</dbReference>